<evidence type="ECO:0000256" key="3">
    <source>
        <dbReference type="ARBA" id="ARBA00022618"/>
    </source>
</evidence>
<comment type="subcellular location">
    <subcellularLocation>
        <location evidence="1">Nucleus</location>
    </subcellularLocation>
</comment>
<feature type="region of interest" description="Disordered" evidence="8">
    <location>
        <begin position="41"/>
        <end position="62"/>
    </location>
</feature>
<evidence type="ECO:0000313" key="12">
    <source>
        <dbReference type="Proteomes" id="UP000663699"/>
    </source>
</evidence>
<dbReference type="PANTHER" id="PTHR10763:SF26">
    <property type="entry name" value="CELL DIVISION CONTROL PROTEIN 6 HOMOLOG"/>
    <property type="match status" value="1"/>
</dbReference>
<keyword evidence="3" id="KW-0132">Cell division</keyword>
<dbReference type="InterPro" id="IPR003593">
    <property type="entry name" value="AAA+_ATPase"/>
</dbReference>
<dbReference type="GO" id="GO:0003688">
    <property type="term" value="F:DNA replication origin binding"/>
    <property type="evidence" value="ECO:0007669"/>
    <property type="project" value="TreeGrafter"/>
</dbReference>
<dbReference type="SMART" id="SM01074">
    <property type="entry name" value="Cdc6_C"/>
    <property type="match status" value="1"/>
</dbReference>
<dbReference type="Gene3D" id="1.10.8.60">
    <property type="match status" value="1"/>
</dbReference>
<dbReference type="InterPro" id="IPR050311">
    <property type="entry name" value="ORC1/CDC6"/>
</dbReference>
<dbReference type="PANTHER" id="PTHR10763">
    <property type="entry name" value="CELL DIVISION CONTROL PROTEIN 6-RELATED"/>
    <property type="match status" value="1"/>
</dbReference>
<evidence type="ECO:0000256" key="4">
    <source>
        <dbReference type="ARBA" id="ARBA00022705"/>
    </source>
</evidence>
<dbReference type="GO" id="GO:0016887">
    <property type="term" value="F:ATP hydrolysis activity"/>
    <property type="evidence" value="ECO:0007669"/>
    <property type="project" value="InterPro"/>
</dbReference>
<evidence type="ECO:0000256" key="5">
    <source>
        <dbReference type="ARBA" id="ARBA00023242"/>
    </source>
</evidence>
<accession>A0A899FZ52</accession>
<evidence type="ECO:0000256" key="8">
    <source>
        <dbReference type="SAM" id="MobiDB-lite"/>
    </source>
</evidence>
<dbReference type="EMBL" id="CP054536">
    <property type="protein sequence ID" value="QSL65272.1"/>
    <property type="molecule type" value="Genomic_DNA"/>
</dbReference>
<dbReference type="PIRSF" id="PIRSF001767">
    <property type="entry name" value="Cdc6"/>
    <property type="match status" value="1"/>
</dbReference>
<evidence type="ECO:0000256" key="1">
    <source>
        <dbReference type="ARBA" id="ARBA00004123"/>
    </source>
</evidence>
<dbReference type="AlphaFoldDB" id="A0A899FZ52"/>
<keyword evidence="5" id="KW-0539">Nucleus</keyword>
<feature type="domain" description="Cdc6 C-terminal" evidence="10">
    <location>
        <begin position="424"/>
        <end position="511"/>
    </location>
</feature>
<dbReference type="OrthoDB" id="1926878at2759"/>
<evidence type="ECO:0000256" key="7">
    <source>
        <dbReference type="PIRNR" id="PIRNR001767"/>
    </source>
</evidence>
<dbReference type="Proteomes" id="UP000663699">
    <property type="component" value="Chromosome 5"/>
</dbReference>
<evidence type="ECO:0000256" key="2">
    <source>
        <dbReference type="ARBA" id="ARBA00006184"/>
    </source>
</evidence>
<dbReference type="SUPFAM" id="SSF46785">
    <property type="entry name" value="Winged helix' DNA-binding domain"/>
    <property type="match status" value="1"/>
</dbReference>
<keyword evidence="12" id="KW-1185">Reference proteome</keyword>
<evidence type="ECO:0000259" key="9">
    <source>
        <dbReference type="SMART" id="SM00382"/>
    </source>
</evidence>
<dbReference type="InterPro" id="IPR015163">
    <property type="entry name" value="Cdc6_C"/>
</dbReference>
<dbReference type="Pfam" id="PF09079">
    <property type="entry name" value="WHD_Cdc6"/>
    <property type="match status" value="1"/>
</dbReference>
<organism evidence="11 12">
    <name type="scientific">Pneumocystis wakefieldiae</name>
    <dbReference type="NCBI Taxonomy" id="38082"/>
    <lineage>
        <taxon>Eukaryota</taxon>
        <taxon>Fungi</taxon>
        <taxon>Dikarya</taxon>
        <taxon>Ascomycota</taxon>
        <taxon>Taphrinomycotina</taxon>
        <taxon>Pneumocystomycetes</taxon>
        <taxon>Pneumocystaceae</taxon>
        <taxon>Pneumocystis</taxon>
    </lineage>
</organism>
<dbReference type="InterPro" id="IPR016314">
    <property type="entry name" value="Cdc6/18"/>
</dbReference>
<dbReference type="InterPro" id="IPR036388">
    <property type="entry name" value="WH-like_DNA-bd_sf"/>
</dbReference>
<protein>
    <recommendedName>
        <fullName evidence="7">Cell division control protein</fullName>
    </recommendedName>
</protein>
<reference evidence="11" key="1">
    <citation type="submission" date="2020-06" db="EMBL/GenBank/DDBJ databases">
        <title>Genomes of multiple members of Pneumocystis genus reveal paths to human pathogen Pneumocystis jirovecii.</title>
        <authorList>
            <person name="Cisse O.H."/>
            <person name="Ma L."/>
            <person name="Dekker J."/>
            <person name="Khil P."/>
            <person name="Jo J."/>
            <person name="Brenchley J."/>
            <person name="Blair R."/>
            <person name="Pahar B."/>
            <person name="Chabe M."/>
            <person name="Van Rompay K.A."/>
            <person name="Keesler R."/>
            <person name="Sukura A."/>
            <person name="Hirsch V."/>
            <person name="Kutty G."/>
            <person name="Liu Y."/>
            <person name="Peng L."/>
            <person name="Chen J."/>
            <person name="Song J."/>
            <person name="Weissenbacher-Lang C."/>
            <person name="Xu J."/>
            <person name="Upham N.S."/>
            <person name="Stajich J.E."/>
            <person name="Cuomo C.A."/>
            <person name="Cushion M.T."/>
            <person name="Kovacs J.A."/>
        </authorList>
    </citation>
    <scope>NUCLEOTIDE SEQUENCE</scope>
    <source>
        <strain evidence="11">2A</strain>
    </source>
</reference>
<evidence type="ECO:0000259" key="10">
    <source>
        <dbReference type="SMART" id="SM01074"/>
    </source>
</evidence>
<dbReference type="GO" id="GO:0051301">
    <property type="term" value="P:cell division"/>
    <property type="evidence" value="ECO:0007669"/>
    <property type="project" value="UniProtKB-UniRule"/>
</dbReference>
<dbReference type="InterPro" id="IPR054425">
    <property type="entry name" value="Cdc6_ORC1-like_ATPase_lid"/>
</dbReference>
<sequence>MENYRRSTRRKRSHLNSIEKVLSCIPKKRIKNIEKWEIDQENSDTEDELVMPSPHTPTHQDKMAKQTGLIQMQKIKYSLTPNCLRSANKLSVSRKTYTPTTPTVYSKGKALFSKGALPNQLTGRSVEREYIKEYIRSHIEEKQGGGLYINGPPGTGKTVIITDVMKQQFIEENVISTSINCMAQDPKSIYSELYGKLSGKMEIVEKKAFKQLEKIFFQNNTMYLVFLDEIDSLITKEQEILYQLFEWSSIKGSRLIIIGAANTLDLTERFLPNLKTKNAMPRVFTFKPYTSQEISDIIKDRLCSLFRNIPKGFIPFLHPSAIELCSRKVASSTGDIRKAFDLVKRTIELLEMELYVDEKKPLSEISPNKLLSPPNTNKYPTFNENNFQDIPRATIEHIIRASNTVFGNSIIQRLKDFTLQQKAVLCALSVCKRENLNGILIGKLFETYTYLCRRDKLLHPLNSSEFADIIYTLETSAVVNIINTTVSSKTNDIMTKKISLAVPEMDILTSIGDIGLLRRFFR</sequence>
<dbReference type="Gene3D" id="1.10.10.10">
    <property type="entry name" value="Winged helix-like DNA-binding domain superfamily/Winged helix DNA-binding domain"/>
    <property type="match status" value="1"/>
</dbReference>
<dbReference type="GO" id="GO:0005524">
    <property type="term" value="F:ATP binding"/>
    <property type="evidence" value="ECO:0007669"/>
    <property type="project" value="InterPro"/>
</dbReference>
<dbReference type="Gene3D" id="3.40.50.300">
    <property type="entry name" value="P-loop containing nucleotide triphosphate hydrolases"/>
    <property type="match status" value="1"/>
</dbReference>
<keyword evidence="4" id="KW-0235">DNA replication</keyword>
<dbReference type="GO" id="GO:0033314">
    <property type="term" value="P:mitotic DNA replication checkpoint signaling"/>
    <property type="evidence" value="ECO:0007669"/>
    <property type="project" value="TreeGrafter"/>
</dbReference>
<dbReference type="SUPFAM" id="SSF52540">
    <property type="entry name" value="P-loop containing nucleoside triphosphate hydrolases"/>
    <property type="match status" value="1"/>
</dbReference>
<comment type="similarity">
    <text evidence="2 7">Belongs to the CDC6/cdc18 family.</text>
</comment>
<dbReference type="InterPro" id="IPR036390">
    <property type="entry name" value="WH_DNA-bd_sf"/>
</dbReference>
<evidence type="ECO:0000256" key="6">
    <source>
        <dbReference type="ARBA" id="ARBA00023306"/>
    </source>
</evidence>
<keyword evidence="6" id="KW-0131">Cell cycle</keyword>
<dbReference type="InterPro" id="IPR003959">
    <property type="entry name" value="ATPase_AAA_core"/>
</dbReference>
<name>A0A899FZ52_9ASCO</name>
<proteinExistence type="inferred from homology"/>
<evidence type="ECO:0000313" key="11">
    <source>
        <dbReference type="EMBL" id="QSL65272.1"/>
    </source>
</evidence>
<dbReference type="GO" id="GO:0005634">
    <property type="term" value="C:nucleus"/>
    <property type="evidence" value="ECO:0007669"/>
    <property type="project" value="UniProtKB-SubCell"/>
</dbReference>
<feature type="domain" description="AAA+ ATPase" evidence="9">
    <location>
        <begin position="143"/>
        <end position="313"/>
    </location>
</feature>
<dbReference type="GO" id="GO:0006270">
    <property type="term" value="P:DNA replication initiation"/>
    <property type="evidence" value="ECO:0007669"/>
    <property type="project" value="UniProtKB-UniRule"/>
</dbReference>
<dbReference type="Pfam" id="PF00004">
    <property type="entry name" value="AAA"/>
    <property type="match status" value="1"/>
</dbReference>
<dbReference type="InterPro" id="IPR027417">
    <property type="entry name" value="P-loop_NTPase"/>
</dbReference>
<gene>
    <name evidence="11" type="ORF">MERGE_002581</name>
</gene>
<dbReference type="CDD" id="cd00009">
    <property type="entry name" value="AAA"/>
    <property type="match status" value="1"/>
</dbReference>
<dbReference type="Pfam" id="PF22606">
    <property type="entry name" value="Cdc6-ORC-like_ATPase_lid"/>
    <property type="match status" value="1"/>
</dbReference>
<dbReference type="SMART" id="SM00382">
    <property type="entry name" value="AAA"/>
    <property type="match status" value="1"/>
</dbReference>